<feature type="region of interest" description="Disordered" evidence="3">
    <location>
        <begin position="537"/>
        <end position="585"/>
    </location>
</feature>
<dbReference type="GO" id="GO:0016042">
    <property type="term" value="P:lipid catabolic process"/>
    <property type="evidence" value="ECO:0007669"/>
    <property type="project" value="UniProtKB-KW"/>
</dbReference>
<evidence type="ECO:0000259" key="5">
    <source>
        <dbReference type="Pfam" id="PF00561"/>
    </source>
</evidence>
<feature type="transmembrane region" description="Helical" evidence="4">
    <location>
        <begin position="30"/>
        <end position="51"/>
    </location>
</feature>
<keyword evidence="2" id="KW-0443">Lipid metabolism</keyword>
<dbReference type="InParanoid" id="A0A0G4FPP3"/>
<dbReference type="AlphaFoldDB" id="A0A0G4FPP3"/>
<dbReference type="SUPFAM" id="SSF53474">
    <property type="entry name" value="alpha/beta-Hydrolases"/>
    <property type="match status" value="1"/>
</dbReference>
<keyword evidence="1" id="KW-0442">Lipid degradation</keyword>
<dbReference type="Gene3D" id="3.40.50.1820">
    <property type="entry name" value="alpha/beta hydrolase"/>
    <property type="match status" value="1"/>
</dbReference>
<keyword evidence="4" id="KW-0812">Transmembrane</keyword>
<evidence type="ECO:0000256" key="3">
    <source>
        <dbReference type="SAM" id="MobiDB-lite"/>
    </source>
</evidence>
<protein>
    <recommendedName>
        <fullName evidence="5">AB hydrolase-1 domain-containing protein</fullName>
    </recommendedName>
</protein>
<organism evidence="6 7">
    <name type="scientific">Vitrella brassicaformis (strain CCMP3155)</name>
    <dbReference type="NCBI Taxonomy" id="1169540"/>
    <lineage>
        <taxon>Eukaryota</taxon>
        <taxon>Sar</taxon>
        <taxon>Alveolata</taxon>
        <taxon>Colpodellida</taxon>
        <taxon>Vitrellaceae</taxon>
        <taxon>Vitrella</taxon>
    </lineage>
</organism>
<gene>
    <name evidence="6" type="ORF">Vbra_15848</name>
</gene>
<sequence>MLIERDVSRLFAPPVRLLSVLRTFLLPLEVAIAVWIFLMRLLYLAVGYVWAYTSQRKRHRSFLPLNQTDDVVEYINMECGDHLAAERHSVRTSDNVRITMHRIVKSSKNKSNTREDEKPAGVVFLQSGITETSFAWVFNGGKDSLAGQLVAAGFDVWLGNNRGTPFADMSDCTGDDKDGWSFEHMAHYDFPEMIEYVLAFTGEESLTVLGQSQGGTQVLGALSLNPYLNLKVNRLVLLAPGIVFRTPERVNQVARLALAFICWSTYTAYTFQKVIHVLQFCAPHLLRRLFGPWITYILGFHFTPLGGSSLGQAMLYRQLAGGFQAHKNMCHWRQLIEEKRPIGRYVGDKRVPVIKLMRRSSTIVAEEVTMDAEGQAQTSPISTKSFDYPLHNISVPVDAYLAGKDNLFDADAEEAYLLMNFGNRCRVCIVPNWGHLDFSYGRDRPTDFFPELTQLISETYSSLPPPAEQISEQPTPSALPFKSTRSFTSMTPIAGFGGLMGLGDDVQFVFGRYEGSSNGSDTEDGGWMDMEMAGVEEDEAEAASPVDMGTPSPGSFAEEPFPLQQEPESEFEGASDASPAPTVGKMGVSESLLKHRRSTATTSASTDDGEVALDALSPRLVVPVGRRDIRTRTLASCKPTAEEIDRFRNKQSRTTTMSGIRPLGSPQLRRLMSCVGGGVKSRISKRGTAQYLIPINRLASRIVEETSEDLFN</sequence>
<dbReference type="Pfam" id="PF00561">
    <property type="entry name" value="Abhydrolase_1"/>
    <property type="match status" value="1"/>
</dbReference>
<dbReference type="PANTHER" id="PTHR11005">
    <property type="entry name" value="LYSOSOMAL ACID LIPASE-RELATED"/>
    <property type="match status" value="1"/>
</dbReference>
<evidence type="ECO:0000256" key="1">
    <source>
        <dbReference type="ARBA" id="ARBA00022963"/>
    </source>
</evidence>
<keyword evidence="4" id="KW-0472">Membrane</keyword>
<dbReference type="OrthoDB" id="8040642at2759"/>
<dbReference type="InterPro" id="IPR000073">
    <property type="entry name" value="AB_hydrolase_1"/>
</dbReference>
<proteinExistence type="predicted"/>
<evidence type="ECO:0000313" key="6">
    <source>
        <dbReference type="EMBL" id="CEM15804.1"/>
    </source>
</evidence>
<keyword evidence="7" id="KW-1185">Reference proteome</keyword>
<accession>A0A0G4FPP3</accession>
<keyword evidence="4" id="KW-1133">Transmembrane helix</keyword>
<evidence type="ECO:0000256" key="4">
    <source>
        <dbReference type="SAM" id="Phobius"/>
    </source>
</evidence>
<dbReference type="STRING" id="1169540.A0A0G4FPP3"/>
<reference evidence="6 7" key="1">
    <citation type="submission" date="2014-11" db="EMBL/GenBank/DDBJ databases">
        <authorList>
            <person name="Zhu J."/>
            <person name="Qi W."/>
            <person name="Song R."/>
        </authorList>
    </citation>
    <scope>NUCLEOTIDE SEQUENCE [LARGE SCALE GENOMIC DNA]</scope>
</reference>
<dbReference type="Proteomes" id="UP000041254">
    <property type="component" value="Unassembled WGS sequence"/>
</dbReference>
<feature type="domain" description="AB hydrolase-1" evidence="5">
    <location>
        <begin position="125"/>
        <end position="246"/>
    </location>
</feature>
<dbReference type="EMBL" id="CDMY01000471">
    <property type="protein sequence ID" value="CEM15804.1"/>
    <property type="molecule type" value="Genomic_DNA"/>
</dbReference>
<name>A0A0G4FPP3_VITBC</name>
<dbReference type="InterPro" id="IPR029058">
    <property type="entry name" value="AB_hydrolase_fold"/>
</dbReference>
<dbReference type="VEuPathDB" id="CryptoDB:Vbra_15848"/>
<evidence type="ECO:0000313" key="7">
    <source>
        <dbReference type="Proteomes" id="UP000041254"/>
    </source>
</evidence>
<evidence type="ECO:0000256" key="2">
    <source>
        <dbReference type="ARBA" id="ARBA00023098"/>
    </source>
</evidence>